<keyword evidence="4 5" id="KW-0472">Membrane</keyword>
<evidence type="ECO:0000313" key="7">
    <source>
        <dbReference type="Proteomes" id="UP000028839"/>
    </source>
</evidence>
<proteinExistence type="inferred from homology"/>
<comment type="caution">
    <text evidence="5">Lacks conserved residue(s) required for the propagation of feature annotation.</text>
</comment>
<feature type="transmembrane region" description="Helical" evidence="5">
    <location>
        <begin position="283"/>
        <end position="305"/>
    </location>
</feature>
<reference evidence="6 7" key="1">
    <citation type="submission" date="2014-07" db="EMBL/GenBank/DDBJ databases">
        <title>Comparative analysis of Nitrosococcus oceani genome inventories of strains from Pacific and Atlantic gyres.</title>
        <authorList>
            <person name="Lim C.K."/>
            <person name="Wang L."/>
            <person name="Sayavedra-Soto L.A."/>
            <person name="Klotz M.G."/>
        </authorList>
    </citation>
    <scope>NUCLEOTIDE SEQUENCE [LARGE SCALE GENOMIC DNA]</scope>
    <source>
        <strain evidence="6 7">C-27</strain>
    </source>
</reference>
<dbReference type="Proteomes" id="UP000028839">
    <property type="component" value="Unassembled WGS sequence"/>
</dbReference>
<evidence type="ECO:0000256" key="2">
    <source>
        <dbReference type="ARBA" id="ARBA00022692"/>
    </source>
</evidence>
<dbReference type="SMR" id="A0A0E2Z339"/>
<keyword evidence="1 5" id="KW-1003">Cell membrane</keyword>
<dbReference type="OrthoDB" id="9763654at2"/>
<keyword evidence="2 5" id="KW-0812">Transmembrane</keyword>
<dbReference type="InterPro" id="IPR005372">
    <property type="entry name" value="UPF0182"/>
</dbReference>
<dbReference type="Pfam" id="PF03699">
    <property type="entry name" value="UPF0182"/>
    <property type="match status" value="1"/>
</dbReference>
<dbReference type="GO" id="GO:0005886">
    <property type="term" value="C:plasma membrane"/>
    <property type="evidence" value="ECO:0007669"/>
    <property type="project" value="UniProtKB-SubCell"/>
</dbReference>
<sequence length="872" mass="101694">MSRWKRRFLILGLSIVVLAVFLLIAGFEGIPFLVDLWWFSAQDYGFYFWQRALYQLVVFIQVSIVFFLIFFVNFWVASHYLGSERPADIPPGAPRKKFKNLFFRFQTGSLWIYTPLSLVLSIIIAWPLFQQWESFLLYLVAPDMGIQDPAYGKNISYYLFSFPIYVLILQRLLISFLLLLASLTLFYWIENRLLSQHGKRLPTGAKWHLSILVLMVFFIEIWDFFLQRNGLVYSEAHQPLFSGPGFVEMRVILPFIWLSMFFLLGIAFFLLLFIHKRKGLKTLAVFSLLFILSLGARHFHFLHWATQEYIVKPNELSIQKPFIENSIKATLDAYKLSNVEVRKFERKKALKNIFNAKVQDLLHNVPVWDKELVGQVYRQLQQLRTYYGFPAENVDRYMINGKKQQVFLGARELNYDKLPSGAQKWVNEHLLYTHGYGLAMSSAGQGQGEASMDWFIRGIPPESDEGFNIKQPGIYYGRGSYRYAIAPNENREFDYPKGNANVMTDYQGKGGVSLSSLFEKYIFSVYFQDKDIFFTTQTYDKSKILFRRNIIERIETLTPYLLLDAAPYLVATTEGLYWIQDAYTASTWYPNADVLGLMRFEFPIPPKGSEKINYIRNSVKIVVDAYHGTVNYYIFDSSDPIIQAYSRIYPGLFKPKEQMPEDIRAHIRYPKDLFEIQMGIYAKYHQTDLEIFYQQEDMWTFAQKYNRESETRLRPYYLTLDLIEENRLDFLLFLPMIVKGQDNMRAMLVAGSDDPYYGKLIAYSFPKGELVFGPAQINAVINEDPKVSAQFTLWNQDDSKVVLGDMIIMPVDQVILYIQPVFLTIKDDVRIPKLERIIISDGRSVVMEPTLMEAYAKLKERIETEGAEGESH</sequence>
<feature type="transmembrane region" description="Helical" evidence="5">
    <location>
        <begin position="53"/>
        <end position="76"/>
    </location>
</feature>
<feature type="transmembrane region" description="Helical" evidence="5">
    <location>
        <begin position="164"/>
        <end position="189"/>
    </location>
</feature>
<organism evidence="6 7">
    <name type="scientific">Nitrosococcus oceani C-27</name>
    <dbReference type="NCBI Taxonomy" id="314279"/>
    <lineage>
        <taxon>Bacteria</taxon>
        <taxon>Pseudomonadati</taxon>
        <taxon>Pseudomonadota</taxon>
        <taxon>Gammaproteobacteria</taxon>
        <taxon>Chromatiales</taxon>
        <taxon>Chromatiaceae</taxon>
        <taxon>Nitrosococcus</taxon>
    </lineage>
</organism>
<evidence type="ECO:0000256" key="4">
    <source>
        <dbReference type="ARBA" id="ARBA00023136"/>
    </source>
</evidence>
<name>A0A0E2Z339_9GAMM</name>
<dbReference type="HOGENOM" id="CLU_007733_0_0_6"/>
<evidence type="ECO:0000256" key="5">
    <source>
        <dbReference type="HAMAP-Rule" id="MF_01600"/>
    </source>
</evidence>
<dbReference type="PANTHER" id="PTHR39344:SF1">
    <property type="entry name" value="UPF0182 PROTEIN SLL1060"/>
    <property type="match status" value="1"/>
</dbReference>
<feature type="transmembrane region" description="Helical" evidence="5">
    <location>
        <begin position="251"/>
        <end position="274"/>
    </location>
</feature>
<accession>A0A0E2Z339</accession>
<protein>
    <recommendedName>
        <fullName evidence="5">UPF0182 protein IB75_04915</fullName>
    </recommendedName>
</protein>
<feature type="transmembrane region" description="Helical" evidence="5">
    <location>
        <begin position="209"/>
        <end position="226"/>
    </location>
</feature>
<evidence type="ECO:0000313" key="6">
    <source>
        <dbReference type="EMBL" id="KFI20103.1"/>
    </source>
</evidence>
<comment type="similarity">
    <text evidence="5">Belongs to the UPF0182 family.</text>
</comment>
<evidence type="ECO:0000256" key="1">
    <source>
        <dbReference type="ARBA" id="ARBA00022475"/>
    </source>
</evidence>
<dbReference type="HAMAP" id="MF_01600">
    <property type="entry name" value="UPF0182"/>
    <property type="match status" value="1"/>
</dbReference>
<evidence type="ECO:0000256" key="3">
    <source>
        <dbReference type="ARBA" id="ARBA00022989"/>
    </source>
</evidence>
<keyword evidence="3 5" id="KW-1133">Transmembrane helix</keyword>
<dbReference type="PANTHER" id="PTHR39344">
    <property type="entry name" value="UPF0182 PROTEIN SLL1060"/>
    <property type="match status" value="1"/>
</dbReference>
<dbReference type="AlphaFoldDB" id="A0A0E2Z339"/>
<dbReference type="GO" id="GO:0005576">
    <property type="term" value="C:extracellular region"/>
    <property type="evidence" value="ECO:0007669"/>
    <property type="project" value="TreeGrafter"/>
</dbReference>
<comment type="caution">
    <text evidence="6">The sequence shown here is derived from an EMBL/GenBank/DDBJ whole genome shotgun (WGS) entry which is preliminary data.</text>
</comment>
<feature type="transmembrane region" description="Helical" evidence="5">
    <location>
        <begin position="110"/>
        <end position="129"/>
    </location>
</feature>
<dbReference type="EMBL" id="JPGN01000028">
    <property type="protein sequence ID" value="KFI20103.1"/>
    <property type="molecule type" value="Genomic_DNA"/>
</dbReference>
<gene>
    <name evidence="6" type="ORF">IB75_04915</name>
</gene>
<comment type="subcellular location">
    <subcellularLocation>
        <location evidence="5">Cell membrane</location>
        <topology evidence="5">Multi-pass membrane protein</topology>
    </subcellularLocation>
</comment>